<evidence type="ECO:0000256" key="7">
    <source>
        <dbReference type="RuleBase" id="RU363032"/>
    </source>
</evidence>
<keyword evidence="4 7" id="KW-0812">Transmembrane</keyword>
<evidence type="ECO:0000259" key="8">
    <source>
        <dbReference type="PROSITE" id="PS50928"/>
    </source>
</evidence>
<dbReference type="GO" id="GO:0005886">
    <property type="term" value="C:plasma membrane"/>
    <property type="evidence" value="ECO:0007669"/>
    <property type="project" value="UniProtKB-SubCell"/>
</dbReference>
<dbReference type="AlphaFoldDB" id="A0AAI8AMV2"/>
<dbReference type="GeneID" id="93248513"/>
<protein>
    <submittedName>
        <fullName evidence="9">Oligopeptide transport system permease protein OppB</fullName>
    </submittedName>
</protein>
<keyword evidence="3" id="KW-1003">Cell membrane</keyword>
<evidence type="ECO:0000256" key="5">
    <source>
        <dbReference type="ARBA" id="ARBA00022989"/>
    </source>
</evidence>
<dbReference type="Proteomes" id="UP000009399">
    <property type="component" value="Chromosome"/>
</dbReference>
<keyword evidence="6 7" id="KW-0472">Membrane</keyword>
<keyword evidence="2 7" id="KW-0813">Transport</keyword>
<dbReference type="Gene3D" id="1.10.3720.10">
    <property type="entry name" value="MetI-like"/>
    <property type="match status" value="1"/>
</dbReference>
<evidence type="ECO:0000256" key="4">
    <source>
        <dbReference type="ARBA" id="ARBA00022692"/>
    </source>
</evidence>
<dbReference type="CDD" id="cd06261">
    <property type="entry name" value="TM_PBP2"/>
    <property type="match status" value="1"/>
</dbReference>
<dbReference type="RefSeq" id="WP_014335461.1">
    <property type="nucleotide sequence ID" value="NC_019552.1"/>
</dbReference>
<evidence type="ECO:0000256" key="6">
    <source>
        <dbReference type="ARBA" id="ARBA00023136"/>
    </source>
</evidence>
<organism evidence="9 10">
    <name type="scientific">Mesomycoplasma hyorhinis SK76</name>
    <dbReference type="NCBI Taxonomy" id="1118964"/>
    <lineage>
        <taxon>Bacteria</taxon>
        <taxon>Bacillati</taxon>
        <taxon>Mycoplasmatota</taxon>
        <taxon>Mycoplasmoidales</taxon>
        <taxon>Metamycoplasmataceae</taxon>
        <taxon>Mesomycoplasma</taxon>
    </lineage>
</organism>
<accession>A0AAI8AMV2</accession>
<feature type="transmembrane region" description="Helical" evidence="7">
    <location>
        <begin position="333"/>
        <end position="354"/>
    </location>
</feature>
<dbReference type="PANTHER" id="PTHR30465:SF0">
    <property type="entry name" value="OLIGOPEPTIDE TRANSPORT SYSTEM PERMEASE PROTEIN APPB"/>
    <property type="match status" value="1"/>
</dbReference>
<dbReference type="KEGG" id="mhs:MOS_401"/>
<proteinExistence type="inferred from homology"/>
<evidence type="ECO:0000256" key="2">
    <source>
        <dbReference type="ARBA" id="ARBA00022448"/>
    </source>
</evidence>
<dbReference type="Pfam" id="PF00528">
    <property type="entry name" value="BPD_transp_1"/>
    <property type="match status" value="1"/>
</dbReference>
<feature type="domain" description="ABC transmembrane type-1" evidence="8">
    <location>
        <begin position="159"/>
        <end position="355"/>
    </location>
</feature>
<dbReference type="PANTHER" id="PTHR30465">
    <property type="entry name" value="INNER MEMBRANE ABC TRANSPORTER"/>
    <property type="match status" value="1"/>
</dbReference>
<evidence type="ECO:0000313" key="10">
    <source>
        <dbReference type="Proteomes" id="UP000009399"/>
    </source>
</evidence>
<sequence>MQTKKIELKFSKNQKPKQEFANASEISSMSNIEIDNNQINLSKAHIRKRTSFWEELFSKDSVILKFLWKLFKIVLEFIVVAWIVITLVFFLINSTPGELGILTGLSEAQKKAELAKYGLDLPLIQRYFNYLWHFINLDFGISLTLRPRVDINSFIWQRFLTSFSVGIFSVFLTIAIGVPLGIFVGKNPGKFLDNFSTVAIAVLSSIPSLVFSLILLIIGKATKIPYVFDFQDFATYVLPAIALSIGSIVSYVRYIRYELNNELNSMHAKFAYLKNLTRNRFVWTHALKASLFPIATFFPGVVLGSFVGSVFVEKIFLIAGSGGILIDAIQAKDFNIILFLVSIYSLLTIISYTLRDISYELLDPRIRRKAR</sequence>
<keyword evidence="5 7" id="KW-1133">Transmembrane helix</keyword>
<name>A0AAI8AMV2_MESHY</name>
<feature type="transmembrane region" description="Helical" evidence="7">
    <location>
        <begin position="159"/>
        <end position="183"/>
    </location>
</feature>
<dbReference type="InterPro" id="IPR000515">
    <property type="entry name" value="MetI-like"/>
</dbReference>
<evidence type="ECO:0000256" key="1">
    <source>
        <dbReference type="ARBA" id="ARBA00004651"/>
    </source>
</evidence>
<gene>
    <name evidence="9" type="ORF">MOS_401</name>
</gene>
<feature type="transmembrane region" description="Helical" evidence="7">
    <location>
        <begin position="291"/>
        <end position="312"/>
    </location>
</feature>
<comment type="subcellular location">
    <subcellularLocation>
        <location evidence="1 7">Cell membrane</location>
        <topology evidence="1 7">Multi-pass membrane protein</topology>
    </subcellularLocation>
</comment>
<dbReference type="SUPFAM" id="SSF161098">
    <property type="entry name" value="MetI-like"/>
    <property type="match status" value="1"/>
</dbReference>
<feature type="transmembrane region" description="Helical" evidence="7">
    <location>
        <begin position="233"/>
        <end position="254"/>
    </location>
</feature>
<comment type="similarity">
    <text evidence="7">Belongs to the binding-protein-dependent transport system permease family.</text>
</comment>
<dbReference type="PROSITE" id="PS50928">
    <property type="entry name" value="ABC_TM1"/>
    <property type="match status" value="1"/>
</dbReference>
<feature type="transmembrane region" description="Helical" evidence="7">
    <location>
        <begin position="73"/>
        <end position="92"/>
    </location>
</feature>
<reference evidence="9 10" key="1">
    <citation type="journal article" date="2013" name="Genome Announc.">
        <title>Complete Genome Sequence of Mycoplasma hyorhinis Strain SK76.</title>
        <authorList>
            <person name="Goodison S."/>
            <person name="Urquidi V."/>
            <person name="Kumar D."/>
            <person name="Reyes L."/>
            <person name="Rosser C.J."/>
        </authorList>
    </citation>
    <scope>NUCLEOTIDE SEQUENCE [LARGE SCALE GENOMIC DNA]</scope>
    <source>
        <strain evidence="9 10">SK76</strain>
    </source>
</reference>
<evidence type="ECO:0000256" key="3">
    <source>
        <dbReference type="ARBA" id="ARBA00022475"/>
    </source>
</evidence>
<feature type="transmembrane region" description="Helical" evidence="7">
    <location>
        <begin position="195"/>
        <end position="221"/>
    </location>
</feature>
<dbReference type="EMBL" id="CP003914">
    <property type="protein sequence ID" value="AFX74325.1"/>
    <property type="molecule type" value="Genomic_DNA"/>
</dbReference>
<dbReference type="InterPro" id="IPR035906">
    <property type="entry name" value="MetI-like_sf"/>
</dbReference>
<evidence type="ECO:0000313" key="9">
    <source>
        <dbReference type="EMBL" id="AFX74325.1"/>
    </source>
</evidence>
<dbReference type="GO" id="GO:0055085">
    <property type="term" value="P:transmembrane transport"/>
    <property type="evidence" value="ECO:0007669"/>
    <property type="project" value="InterPro"/>
</dbReference>